<comment type="catalytic activity">
    <reaction evidence="9 10">
        <text>L-threonyl-[protein] + FAD = FMN-L-threonyl-[protein] + AMP + H(+)</text>
        <dbReference type="Rhea" id="RHEA:36847"/>
        <dbReference type="Rhea" id="RHEA-COMP:11060"/>
        <dbReference type="Rhea" id="RHEA-COMP:11061"/>
        <dbReference type="ChEBI" id="CHEBI:15378"/>
        <dbReference type="ChEBI" id="CHEBI:30013"/>
        <dbReference type="ChEBI" id="CHEBI:57692"/>
        <dbReference type="ChEBI" id="CHEBI:74257"/>
        <dbReference type="ChEBI" id="CHEBI:456215"/>
        <dbReference type="EC" id="2.7.1.180"/>
    </reaction>
</comment>
<dbReference type="Gene3D" id="3.10.520.10">
    <property type="entry name" value="ApbE-like domains"/>
    <property type="match status" value="1"/>
</dbReference>
<evidence type="ECO:0000313" key="13">
    <source>
        <dbReference type="EMBL" id="MBB5185152.1"/>
    </source>
</evidence>
<feature type="binding site" evidence="11">
    <location>
        <position position="311"/>
    </location>
    <ligand>
        <name>Mg(2+)</name>
        <dbReference type="ChEBI" id="CHEBI:18420"/>
    </ligand>
</feature>
<evidence type="ECO:0000256" key="5">
    <source>
        <dbReference type="ARBA" id="ARBA00022723"/>
    </source>
</evidence>
<keyword evidence="12" id="KW-1133">Transmembrane helix</keyword>
<evidence type="ECO:0000256" key="10">
    <source>
        <dbReference type="PIRNR" id="PIRNR006268"/>
    </source>
</evidence>
<feature type="transmembrane region" description="Helical" evidence="12">
    <location>
        <begin position="7"/>
        <end position="28"/>
    </location>
</feature>
<evidence type="ECO:0000256" key="11">
    <source>
        <dbReference type="PIRSR" id="PIRSR006268-2"/>
    </source>
</evidence>
<dbReference type="InterPro" id="IPR024932">
    <property type="entry name" value="ApbE"/>
</dbReference>
<gene>
    <name evidence="13" type="ORF">HNQ43_001205</name>
</gene>
<dbReference type="Proteomes" id="UP000521313">
    <property type="component" value="Unassembled WGS sequence"/>
</dbReference>
<dbReference type="AlphaFoldDB" id="A0A7W8FZL6"/>
<dbReference type="RefSeq" id="WP_183375764.1">
    <property type="nucleotide sequence ID" value="NZ_CALVCN010000041.1"/>
</dbReference>
<dbReference type="GO" id="GO:0016740">
    <property type="term" value="F:transferase activity"/>
    <property type="evidence" value="ECO:0007669"/>
    <property type="project" value="UniProtKB-UniRule"/>
</dbReference>
<keyword evidence="7 10" id="KW-0460">Magnesium</keyword>
<evidence type="ECO:0000256" key="1">
    <source>
        <dbReference type="ARBA" id="ARBA00011955"/>
    </source>
</evidence>
<feature type="binding site" evidence="11">
    <location>
        <position position="307"/>
    </location>
    <ligand>
        <name>Mg(2+)</name>
        <dbReference type="ChEBI" id="CHEBI:18420"/>
    </ligand>
</feature>
<evidence type="ECO:0000256" key="3">
    <source>
        <dbReference type="ARBA" id="ARBA00022630"/>
    </source>
</evidence>
<keyword evidence="5 10" id="KW-0479">Metal-binding</keyword>
<protein>
    <recommendedName>
        <fullName evidence="2 10">FAD:protein FMN transferase</fullName>
        <ecNumber evidence="1 10">2.7.1.180</ecNumber>
    </recommendedName>
    <alternativeName>
        <fullName evidence="8 10">Flavin transferase</fullName>
    </alternativeName>
</protein>
<keyword evidence="3 10" id="KW-0285">Flavoprotein</keyword>
<evidence type="ECO:0000256" key="7">
    <source>
        <dbReference type="ARBA" id="ARBA00022842"/>
    </source>
</evidence>
<dbReference type="SUPFAM" id="SSF143631">
    <property type="entry name" value="ApbE-like"/>
    <property type="match status" value="1"/>
</dbReference>
<evidence type="ECO:0000256" key="4">
    <source>
        <dbReference type="ARBA" id="ARBA00022679"/>
    </source>
</evidence>
<feature type="binding site" evidence="11">
    <location>
        <position position="196"/>
    </location>
    <ligand>
        <name>Mg(2+)</name>
        <dbReference type="ChEBI" id="CHEBI:18420"/>
    </ligand>
</feature>
<evidence type="ECO:0000256" key="2">
    <source>
        <dbReference type="ARBA" id="ARBA00016337"/>
    </source>
</evidence>
<sequence length="370" mass="41591">MNKNHSVRSWILISICFFILIASISYYLSNASSKNSTSQQITFTDVGFDTAITFEANCSKSDFDRYASIVSETFQYYNQLFDQYHSYDDINNVYTINHSAYSEAVAIDSELKSLIQTAMDFNEINSNFDCTQGDLLDLWHSYREEGLTLNADGKDGELPSDTEIQNALQHGGNDKVILQGETIQFSDPDTKIDLGGIAKGYATQKVKERLEEEGCSEGYINAGGNVVLIGNKDQEPWKIGVKDPDHESSLIEVTSQNPKAFVTSGDYQRYYIADNQVYSHIIDPDTGYPPVYHRSVTVICEDSTLADLLSTALFCMSLKDGKAFLSEYYPEVQAIWIDNISNDAEQPILQTKDYNIYATDNCKDQIDLIQ</sequence>
<dbReference type="InterPro" id="IPR003374">
    <property type="entry name" value="ApbE-like_sf"/>
</dbReference>
<accession>A0A7W8FZL6</accession>
<proteinExistence type="inferred from homology"/>
<name>A0A7W8FZL6_9FIRM</name>
<keyword evidence="13" id="KW-0449">Lipoprotein</keyword>
<comment type="caution">
    <text evidence="13">The sequence shown here is derived from an EMBL/GenBank/DDBJ whole genome shotgun (WGS) entry which is preliminary data.</text>
</comment>
<evidence type="ECO:0000256" key="9">
    <source>
        <dbReference type="ARBA" id="ARBA00048540"/>
    </source>
</evidence>
<reference evidence="13 14" key="1">
    <citation type="submission" date="2020-08" db="EMBL/GenBank/DDBJ databases">
        <title>Genomic Encyclopedia of Type Strains, Phase IV (KMG-IV): sequencing the most valuable type-strain genomes for metagenomic binning, comparative biology and taxonomic classification.</title>
        <authorList>
            <person name="Goeker M."/>
        </authorList>
    </citation>
    <scope>NUCLEOTIDE SEQUENCE [LARGE SCALE GENOMIC DNA]</scope>
    <source>
        <strain evidence="13 14">DSM 26963</strain>
    </source>
</reference>
<evidence type="ECO:0000313" key="14">
    <source>
        <dbReference type="Proteomes" id="UP000521313"/>
    </source>
</evidence>
<comment type="similarity">
    <text evidence="10">Belongs to the ApbE family.</text>
</comment>
<evidence type="ECO:0000256" key="6">
    <source>
        <dbReference type="ARBA" id="ARBA00022827"/>
    </source>
</evidence>
<comment type="cofactor">
    <cofactor evidence="11">
        <name>Mg(2+)</name>
        <dbReference type="ChEBI" id="CHEBI:18420"/>
    </cofactor>
    <cofactor evidence="11">
        <name>Mn(2+)</name>
        <dbReference type="ChEBI" id="CHEBI:29035"/>
    </cofactor>
    <text evidence="11">Magnesium. Can also use manganese.</text>
</comment>
<dbReference type="PIRSF" id="PIRSF006268">
    <property type="entry name" value="ApbE"/>
    <property type="match status" value="1"/>
</dbReference>
<evidence type="ECO:0000256" key="12">
    <source>
        <dbReference type="SAM" id="Phobius"/>
    </source>
</evidence>
<keyword evidence="6 10" id="KW-0274">FAD</keyword>
<dbReference type="PANTHER" id="PTHR30040">
    <property type="entry name" value="THIAMINE BIOSYNTHESIS LIPOPROTEIN APBE"/>
    <property type="match status" value="1"/>
</dbReference>
<dbReference type="EMBL" id="JACHHD010000011">
    <property type="protein sequence ID" value="MBB5185152.1"/>
    <property type="molecule type" value="Genomic_DNA"/>
</dbReference>
<organism evidence="13 14">
    <name type="scientific">Faecalicoccus acidiformans</name>
    <dbReference type="NCBI Taxonomy" id="915173"/>
    <lineage>
        <taxon>Bacteria</taxon>
        <taxon>Bacillati</taxon>
        <taxon>Bacillota</taxon>
        <taxon>Erysipelotrichia</taxon>
        <taxon>Erysipelotrichales</taxon>
        <taxon>Erysipelotrichaceae</taxon>
        <taxon>Faecalicoccus</taxon>
    </lineage>
</organism>
<dbReference type="Pfam" id="PF02424">
    <property type="entry name" value="ApbE"/>
    <property type="match status" value="1"/>
</dbReference>
<keyword evidence="4 10" id="KW-0808">Transferase</keyword>
<dbReference type="GO" id="GO:0046872">
    <property type="term" value="F:metal ion binding"/>
    <property type="evidence" value="ECO:0007669"/>
    <property type="project" value="UniProtKB-UniRule"/>
</dbReference>
<evidence type="ECO:0000256" key="8">
    <source>
        <dbReference type="ARBA" id="ARBA00031306"/>
    </source>
</evidence>
<keyword evidence="12" id="KW-0812">Transmembrane</keyword>
<keyword evidence="12" id="KW-0472">Membrane</keyword>
<dbReference type="PANTHER" id="PTHR30040:SF2">
    <property type="entry name" value="FAD:PROTEIN FMN TRANSFERASE"/>
    <property type="match status" value="1"/>
</dbReference>
<dbReference type="EC" id="2.7.1.180" evidence="1 10"/>